<feature type="transmembrane region" description="Helical" evidence="7">
    <location>
        <begin position="29"/>
        <end position="49"/>
    </location>
</feature>
<keyword evidence="4 7" id="KW-0812">Transmembrane</keyword>
<feature type="transmembrane region" description="Helical" evidence="7">
    <location>
        <begin position="61"/>
        <end position="77"/>
    </location>
</feature>
<proteinExistence type="inferred from homology"/>
<feature type="transmembrane region" description="Helical" evidence="7">
    <location>
        <begin position="114"/>
        <end position="135"/>
    </location>
</feature>
<evidence type="ECO:0000256" key="5">
    <source>
        <dbReference type="ARBA" id="ARBA00022989"/>
    </source>
</evidence>
<evidence type="ECO:0000256" key="4">
    <source>
        <dbReference type="ARBA" id="ARBA00022692"/>
    </source>
</evidence>
<organism evidence="9 10">
    <name type="scientific">Aeromicrobium terrae</name>
    <dbReference type="NCBI Taxonomy" id="2498846"/>
    <lineage>
        <taxon>Bacteria</taxon>
        <taxon>Bacillati</taxon>
        <taxon>Actinomycetota</taxon>
        <taxon>Actinomycetes</taxon>
        <taxon>Propionibacteriales</taxon>
        <taxon>Nocardioidaceae</taxon>
        <taxon>Aeromicrobium</taxon>
    </lineage>
</organism>
<dbReference type="AlphaFoldDB" id="A0A5C8NPZ4"/>
<dbReference type="EMBL" id="VDUX01000001">
    <property type="protein sequence ID" value="TXL63308.1"/>
    <property type="molecule type" value="Genomic_DNA"/>
</dbReference>
<evidence type="ECO:0000256" key="6">
    <source>
        <dbReference type="ARBA" id="ARBA00023136"/>
    </source>
</evidence>
<keyword evidence="10" id="KW-1185">Reference proteome</keyword>
<comment type="caution">
    <text evidence="9">The sequence shown here is derived from an EMBL/GenBank/DDBJ whole genome shotgun (WGS) entry which is preliminary data.</text>
</comment>
<evidence type="ECO:0000256" key="3">
    <source>
        <dbReference type="ARBA" id="ARBA00022475"/>
    </source>
</evidence>
<evidence type="ECO:0000313" key="9">
    <source>
        <dbReference type="EMBL" id="TXL63308.1"/>
    </source>
</evidence>
<dbReference type="PANTHER" id="PTHR30506:SF3">
    <property type="entry name" value="UPF0126 INNER MEMBRANE PROTEIN YADS-RELATED"/>
    <property type="match status" value="1"/>
</dbReference>
<dbReference type="PANTHER" id="PTHR30506">
    <property type="entry name" value="INNER MEMBRANE PROTEIN"/>
    <property type="match status" value="1"/>
</dbReference>
<evidence type="ECO:0000256" key="1">
    <source>
        <dbReference type="ARBA" id="ARBA00004651"/>
    </source>
</evidence>
<protein>
    <submittedName>
        <fullName evidence="9">Trimeric intracellular cation channel family protein</fullName>
    </submittedName>
</protein>
<comment type="subcellular location">
    <subcellularLocation>
        <location evidence="1">Cell membrane</location>
        <topology evidence="1">Multi-pass membrane protein</topology>
    </subcellularLocation>
</comment>
<keyword evidence="6 7" id="KW-0472">Membrane</keyword>
<evidence type="ECO:0000313" key="10">
    <source>
        <dbReference type="Proteomes" id="UP000321571"/>
    </source>
</evidence>
<dbReference type="GO" id="GO:0005886">
    <property type="term" value="C:plasma membrane"/>
    <property type="evidence" value="ECO:0007669"/>
    <property type="project" value="UniProtKB-SubCell"/>
</dbReference>
<name>A0A5C8NPZ4_9ACTN</name>
<evidence type="ECO:0000259" key="8">
    <source>
        <dbReference type="Pfam" id="PF03458"/>
    </source>
</evidence>
<sequence>MLDVLELSGVFTFALTGALVGVRKDLDVLGILVLALVTGLGGGIVRDLLIGHVPPHALEDWPLPATATAAAVVVYFLHGPVQRLGRSILLLDSIGLSVFCVSGTVAAAHAGLSVGAATALGAVTAVGGGVIRDVLTAEVPLIFRGELYALPALLGALVSAVVEEADGPAPLYLLAAALCLVWRLLAVRRGWSAPSAWRRRAW</sequence>
<dbReference type="OrthoDB" id="9791874at2"/>
<feature type="domain" description="Glycine transporter" evidence="8">
    <location>
        <begin position="4"/>
        <end position="77"/>
    </location>
</feature>
<dbReference type="Pfam" id="PF03458">
    <property type="entry name" value="Gly_transporter"/>
    <property type="match status" value="2"/>
</dbReference>
<evidence type="ECO:0000256" key="7">
    <source>
        <dbReference type="SAM" id="Phobius"/>
    </source>
</evidence>
<feature type="transmembrane region" description="Helical" evidence="7">
    <location>
        <begin position="147"/>
        <end position="165"/>
    </location>
</feature>
<dbReference type="InterPro" id="IPR005115">
    <property type="entry name" value="Gly_transporter"/>
</dbReference>
<gene>
    <name evidence="9" type="ORF">FHP06_00270</name>
</gene>
<dbReference type="Proteomes" id="UP000321571">
    <property type="component" value="Unassembled WGS sequence"/>
</dbReference>
<feature type="domain" description="Glycine transporter" evidence="8">
    <location>
        <begin position="90"/>
        <end position="162"/>
    </location>
</feature>
<reference evidence="9 10" key="1">
    <citation type="submission" date="2019-06" db="EMBL/GenBank/DDBJ databases">
        <title>Aeromicrobium sp. nov., isolated from a maize field.</title>
        <authorList>
            <person name="Lin S.-Y."/>
            <person name="Tsai C.-F."/>
            <person name="Young C.-C."/>
        </authorList>
    </citation>
    <scope>NUCLEOTIDE SEQUENCE [LARGE SCALE GENOMIC DNA]</scope>
    <source>
        <strain evidence="9 10">CC-CFT486</strain>
    </source>
</reference>
<feature type="transmembrane region" description="Helical" evidence="7">
    <location>
        <begin position="6"/>
        <end position="22"/>
    </location>
</feature>
<feature type="transmembrane region" description="Helical" evidence="7">
    <location>
        <begin position="89"/>
        <end position="108"/>
    </location>
</feature>
<accession>A0A5C8NPZ4</accession>
<comment type="similarity">
    <text evidence="2">Belongs to the UPF0126 family.</text>
</comment>
<keyword evidence="5 7" id="KW-1133">Transmembrane helix</keyword>
<evidence type="ECO:0000256" key="2">
    <source>
        <dbReference type="ARBA" id="ARBA00008193"/>
    </source>
</evidence>
<keyword evidence="3" id="KW-1003">Cell membrane</keyword>
<feature type="transmembrane region" description="Helical" evidence="7">
    <location>
        <begin position="171"/>
        <end position="191"/>
    </location>
</feature>